<evidence type="ECO:0000256" key="6">
    <source>
        <dbReference type="ARBA" id="ARBA00022840"/>
    </source>
</evidence>
<feature type="domain" description="Nucleotidyl transferase" evidence="9">
    <location>
        <begin position="6"/>
        <end position="252"/>
    </location>
</feature>
<sequence length="419" mass="46863">MRDVIAVLLAGGVGSRLNILVRHRAKPAVPFGGIYRIIDFTLSNVANSGLSQVAVLTQYKPLSLMDHIGDGSAWDFIGRTRAIKILPPKTGEKDWDWYKGTADAVRQNLEFITNRYSRNVLVLSGDHVYYMDYAEMIRFHREKKAQVTVAMMRVPWELTYQFGIGITDENGRIVDWEEKPAKARSNLASMGIYVFDTDYLVRTLETVKGEDFGMHIIPRALAEARVYAFPFTGYWRDVGTIQAYWEANLDLLRPNSGLTPEAWQIYTNLEAEGLPYDRPPVQVFPEAEVIRSVISPACIIQGRVENSVLSPGVFVGKEAVVRDSVIMHDTRIESGALVERSIIDKEVVIGSGAVVGQGDRSLANQEYPKHLYSGLTLIGKWAIVPPGFRVGTNCIIYPRVDLSHYRGEKILADGQTLKA</sequence>
<gene>
    <name evidence="11" type="ORF">G4V39_07215</name>
</gene>
<keyword evidence="8" id="KW-0119">Carbohydrate metabolism</keyword>
<dbReference type="SUPFAM" id="SSF53448">
    <property type="entry name" value="Nucleotide-diphospho-sugar transferases"/>
    <property type="match status" value="1"/>
</dbReference>
<evidence type="ECO:0000256" key="4">
    <source>
        <dbReference type="ARBA" id="ARBA00022695"/>
    </source>
</evidence>
<evidence type="ECO:0000259" key="10">
    <source>
        <dbReference type="Pfam" id="PF24894"/>
    </source>
</evidence>
<dbReference type="SUPFAM" id="SSF51161">
    <property type="entry name" value="Trimeric LpxA-like enzymes"/>
    <property type="match status" value="1"/>
</dbReference>
<dbReference type="RefSeq" id="WP_166032285.1">
    <property type="nucleotide sequence ID" value="NZ_CP048877.1"/>
</dbReference>
<organism evidence="11 12">
    <name type="scientific">Thermosulfuriphilus ammonigenes</name>
    <dbReference type="NCBI Taxonomy" id="1936021"/>
    <lineage>
        <taxon>Bacteria</taxon>
        <taxon>Pseudomonadati</taxon>
        <taxon>Thermodesulfobacteriota</taxon>
        <taxon>Thermodesulfobacteria</taxon>
        <taxon>Thermodesulfobacteriales</taxon>
        <taxon>Thermodesulfobacteriaceae</taxon>
        <taxon>Thermosulfuriphilus</taxon>
    </lineage>
</organism>
<dbReference type="AlphaFoldDB" id="A0A6G7PX91"/>
<evidence type="ECO:0000256" key="5">
    <source>
        <dbReference type="ARBA" id="ARBA00022741"/>
    </source>
</evidence>
<dbReference type="Proteomes" id="UP000502179">
    <property type="component" value="Chromosome"/>
</dbReference>
<dbReference type="InterPro" id="IPR005835">
    <property type="entry name" value="NTP_transferase_dom"/>
</dbReference>
<feature type="domain" description="Glucose-1-phosphate adenylyltransferase/Bifunctional protein GlmU-like C-terminal hexapeptide" evidence="10">
    <location>
        <begin position="287"/>
        <end position="359"/>
    </location>
</feature>
<dbReference type="EMBL" id="CP048877">
    <property type="protein sequence ID" value="QIJ72068.1"/>
    <property type="molecule type" value="Genomic_DNA"/>
</dbReference>
<dbReference type="GO" id="GO:0005978">
    <property type="term" value="P:glycogen biosynthetic process"/>
    <property type="evidence" value="ECO:0007669"/>
    <property type="project" value="UniProtKB-KW"/>
</dbReference>
<dbReference type="GO" id="GO:0005524">
    <property type="term" value="F:ATP binding"/>
    <property type="evidence" value="ECO:0007669"/>
    <property type="project" value="UniProtKB-KW"/>
</dbReference>
<dbReference type="PROSITE" id="PS00810">
    <property type="entry name" value="ADP_GLC_PYROPHOSPH_3"/>
    <property type="match status" value="1"/>
</dbReference>
<dbReference type="Pfam" id="PF00483">
    <property type="entry name" value="NTP_transferase"/>
    <property type="match status" value="1"/>
</dbReference>
<protein>
    <submittedName>
        <fullName evidence="11">NTP transferase domain-containing protein</fullName>
    </submittedName>
</protein>
<dbReference type="GO" id="GO:0008878">
    <property type="term" value="F:glucose-1-phosphate adenylyltransferase activity"/>
    <property type="evidence" value="ECO:0007669"/>
    <property type="project" value="InterPro"/>
</dbReference>
<evidence type="ECO:0000256" key="1">
    <source>
        <dbReference type="ARBA" id="ARBA00010443"/>
    </source>
</evidence>
<dbReference type="KEGG" id="tav:G4V39_07215"/>
<dbReference type="CDD" id="cd04651">
    <property type="entry name" value="LbH_G1P_AT_C"/>
    <property type="match status" value="1"/>
</dbReference>
<keyword evidence="5" id="KW-0547">Nucleotide-binding</keyword>
<dbReference type="InterPro" id="IPR056818">
    <property type="entry name" value="GlmU/GlgC-like_hexapep"/>
</dbReference>
<dbReference type="PANTHER" id="PTHR43523:SF2">
    <property type="entry name" value="GLUCOSE-1-PHOSPHATE ADENYLYLTRANSFERASE"/>
    <property type="match status" value="1"/>
</dbReference>
<dbReference type="Pfam" id="PF24894">
    <property type="entry name" value="Hexapep_GlmU"/>
    <property type="match status" value="1"/>
</dbReference>
<evidence type="ECO:0000259" key="9">
    <source>
        <dbReference type="Pfam" id="PF00483"/>
    </source>
</evidence>
<dbReference type="Gene3D" id="2.160.10.10">
    <property type="entry name" value="Hexapeptide repeat proteins"/>
    <property type="match status" value="1"/>
</dbReference>
<keyword evidence="3 11" id="KW-0808">Transferase</keyword>
<keyword evidence="2" id="KW-0321">Glycogen metabolism</keyword>
<dbReference type="InterPro" id="IPR005836">
    <property type="entry name" value="ADP_Glu_pyroP_CS"/>
</dbReference>
<dbReference type="InterPro" id="IPR011004">
    <property type="entry name" value="Trimer_LpxA-like_sf"/>
</dbReference>
<accession>A0A6G7PX91</accession>
<reference evidence="11 12" key="1">
    <citation type="submission" date="2020-02" db="EMBL/GenBank/DDBJ databases">
        <title>Genome analysis of Thermosulfuriphilus ammonigenes ST65T, an anaerobic thermophilic chemolithoautotrophic bacterium isolated from a deep-sea hydrothermal vent.</title>
        <authorList>
            <person name="Slobodkina G."/>
            <person name="Allioux M."/>
            <person name="Merkel A."/>
            <person name="Alain K."/>
            <person name="Jebbar M."/>
            <person name="Slobodkin A."/>
        </authorList>
    </citation>
    <scope>NUCLEOTIDE SEQUENCE [LARGE SCALE GENOMIC DNA]</scope>
    <source>
        <strain evidence="11 12">ST65</strain>
    </source>
</reference>
<evidence type="ECO:0000256" key="8">
    <source>
        <dbReference type="ARBA" id="ARBA00023277"/>
    </source>
</evidence>
<dbReference type="InterPro" id="IPR011831">
    <property type="entry name" value="ADP-Glc_PPase"/>
</dbReference>
<name>A0A6G7PX91_9BACT</name>
<keyword evidence="6" id="KW-0067">ATP-binding</keyword>
<dbReference type="Gene3D" id="3.90.550.10">
    <property type="entry name" value="Spore Coat Polysaccharide Biosynthesis Protein SpsA, Chain A"/>
    <property type="match status" value="1"/>
</dbReference>
<evidence type="ECO:0000313" key="12">
    <source>
        <dbReference type="Proteomes" id="UP000502179"/>
    </source>
</evidence>
<dbReference type="CDD" id="cd02508">
    <property type="entry name" value="ADP_Glucose_PP"/>
    <property type="match status" value="1"/>
</dbReference>
<evidence type="ECO:0000256" key="7">
    <source>
        <dbReference type="ARBA" id="ARBA00023056"/>
    </source>
</evidence>
<keyword evidence="7" id="KW-0320">Glycogen biosynthesis</keyword>
<evidence type="ECO:0000256" key="3">
    <source>
        <dbReference type="ARBA" id="ARBA00022679"/>
    </source>
</evidence>
<dbReference type="PROSITE" id="PS00809">
    <property type="entry name" value="ADP_GLC_PYROPHOSPH_2"/>
    <property type="match status" value="1"/>
</dbReference>
<evidence type="ECO:0000256" key="2">
    <source>
        <dbReference type="ARBA" id="ARBA00022600"/>
    </source>
</evidence>
<keyword evidence="12" id="KW-1185">Reference proteome</keyword>
<dbReference type="InterPro" id="IPR029044">
    <property type="entry name" value="Nucleotide-diphossugar_trans"/>
</dbReference>
<evidence type="ECO:0000313" key="11">
    <source>
        <dbReference type="EMBL" id="QIJ72068.1"/>
    </source>
</evidence>
<dbReference type="PANTHER" id="PTHR43523">
    <property type="entry name" value="GLUCOSE-1-PHOSPHATE ADENYLYLTRANSFERASE-RELATED"/>
    <property type="match status" value="1"/>
</dbReference>
<proteinExistence type="inferred from homology"/>
<comment type="similarity">
    <text evidence="1">Belongs to the bacterial/plant glucose-1-phosphate adenylyltransferase family.</text>
</comment>
<keyword evidence="4" id="KW-0548">Nucleotidyltransferase</keyword>